<feature type="domain" description="SUEL-type lectin" evidence="3">
    <location>
        <begin position="92"/>
        <end position="195"/>
    </location>
</feature>
<sequence length="880" mass="96129">MAIRTDYLILDTKKNLILLPEVHICKLHPEEYFASRRQHKGLSFTLRGMRIFSHFAAFAKISLVILVLKLTITVNNGEVRVINPERVQTKVACQGETAMLKCKNSSQAMLIYSASYGREEKGRTLCPFIKSNVDQSVFDAKDTNDTSTCPEKNVTLEIMKLCHTKKSCQMTPDQKLFGNHCKGTYKILKIIYACGLQITIQVNRTNYTLTPTTVPSTTKKFVLQTNNKEQPTNGTENPITGDQLHPRRVSSATAAVMEQQSQSVAAMGVAGSLYLWFLHMKENKSTYVTVFILSALGAALIMVGVVACFVTLQKKKDFLKLDIMHKPRRFISLPKDGKTTNQNGNVPKKEAREPTEENATDGTLTYKGPEVVFSAQDVSNQVKKEFNIDRYSGMENGAVNKNEEGSIHVNPVFDTVNNNKPANGIINQKQSSMDEYDMVSSLPSTPVRVRTLSEPKCGTTRRARANSTGNVSRNQDRNPSQEATYFSAEKVRLPRHLSAGNVSHQNRHAGSQNQSPSKTLPRQRSATANDAYCQSPLRNPIQMDIGGDTISSDGAPYLMGSTHTSQLQAPSRSLPNGAVTNQSSLTSGNLNNRQQSKGKVSSNLPSKCPHQYSAGHAVKKVGPAVVIGRDGEPNYLGSPNSATSAEAPNTGRGTNKLLPNTRTSPSAMMLCNTLNVPLVKESNLGTPTPYSSHRDTGKSSRRWTEVISSNGTVPNITSNPNFSDMSVDVWKKNNDAKVGNFGLDNSGILRHKTILSETQEQDTSKGTLRAPSTGELLSPLDALPDGHANESSLRSSDQHSYNANSGTSLFSTSSPPPPEQATDSSDDDLYSIVAKGTYSSAVPDPHLRHTVGGKSDRKEQKNRNKHVYVVVPSRDGSTAV</sequence>
<feature type="region of interest" description="Disordered" evidence="1">
    <location>
        <begin position="682"/>
        <end position="702"/>
    </location>
</feature>
<dbReference type="InterPro" id="IPR043159">
    <property type="entry name" value="Lectin_gal-bd_sf"/>
</dbReference>
<keyword evidence="2" id="KW-1133">Transmembrane helix</keyword>
<dbReference type="Proteomes" id="UP001159427">
    <property type="component" value="Unassembled WGS sequence"/>
</dbReference>
<comment type="caution">
    <text evidence="4">The sequence shown here is derived from an EMBL/GenBank/DDBJ whole genome shotgun (WGS) entry which is preliminary data.</text>
</comment>
<reference evidence="4 5" key="1">
    <citation type="submission" date="2022-05" db="EMBL/GenBank/DDBJ databases">
        <authorList>
            <consortium name="Genoscope - CEA"/>
            <person name="William W."/>
        </authorList>
    </citation>
    <scope>NUCLEOTIDE SEQUENCE [LARGE SCALE GENOMIC DNA]</scope>
</reference>
<feature type="compositionally biased region" description="Polar residues" evidence="1">
    <location>
        <begin position="465"/>
        <end position="481"/>
    </location>
</feature>
<gene>
    <name evidence="4" type="ORF">PEVE_00044224</name>
</gene>
<name>A0ABN8PN30_9CNID</name>
<feature type="transmembrane region" description="Helical" evidence="2">
    <location>
        <begin position="286"/>
        <end position="312"/>
    </location>
</feature>
<keyword evidence="2" id="KW-0812">Transmembrane</keyword>
<dbReference type="Gene3D" id="2.60.120.740">
    <property type="match status" value="1"/>
</dbReference>
<keyword evidence="2" id="KW-0472">Membrane</keyword>
<organism evidence="4 5">
    <name type="scientific">Porites evermanni</name>
    <dbReference type="NCBI Taxonomy" id="104178"/>
    <lineage>
        <taxon>Eukaryota</taxon>
        <taxon>Metazoa</taxon>
        <taxon>Cnidaria</taxon>
        <taxon>Anthozoa</taxon>
        <taxon>Hexacorallia</taxon>
        <taxon>Scleractinia</taxon>
        <taxon>Fungiina</taxon>
        <taxon>Poritidae</taxon>
        <taxon>Porites</taxon>
    </lineage>
</organism>
<feature type="region of interest" description="Disordered" evidence="1">
    <location>
        <begin position="756"/>
        <end position="880"/>
    </location>
</feature>
<dbReference type="InterPro" id="IPR000922">
    <property type="entry name" value="Lectin_gal-bd_dom"/>
</dbReference>
<feature type="region of interest" description="Disordered" evidence="1">
    <location>
        <begin position="332"/>
        <end position="363"/>
    </location>
</feature>
<accession>A0ABN8PN30</accession>
<feature type="compositionally biased region" description="Polar residues" evidence="1">
    <location>
        <begin position="789"/>
        <end position="804"/>
    </location>
</feature>
<dbReference type="EMBL" id="CALNXI010000928">
    <property type="protein sequence ID" value="CAH3147281.1"/>
    <property type="molecule type" value="Genomic_DNA"/>
</dbReference>
<evidence type="ECO:0000313" key="4">
    <source>
        <dbReference type="EMBL" id="CAH3147281.1"/>
    </source>
</evidence>
<feature type="compositionally biased region" description="Polar residues" evidence="1">
    <location>
        <begin position="501"/>
        <end position="528"/>
    </location>
</feature>
<feature type="region of interest" description="Disordered" evidence="1">
    <location>
        <begin position="501"/>
        <end position="615"/>
    </location>
</feature>
<keyword evidence="5" id="KW-1185">Reference proteome</keyword>
<feature type="compositionally biased region" description="Polar residues" evidence="1">
    <location>
        <begin position="561"/>
        <end position="605"/>
    </location>
</feature>
<feature type="compositionally biased region" description="Basic and acidic residues" evidence="1">
    <location>
        <begin position="692"/>
        <end position="702"/>
    </location>
</feature>
<evidence type="ECO:0000256" key="1">
    <source>
        <dbReference type="SAM" id="MobiDB-lite"/>
    </source>
</evidence>
<feature type="transmembrane region" description="Helical" evidence="2">
    <location>
        <begin position="51"/>
        <end position="72"/>
    </location>
</feature>
<evidence type="ECO:0000259" key="3">
    <source>
        <dbReference type="PROSITE" id="PS50228"/>
    </source>
</evidence>
<proteinExistence type="predicted"/>
<evidence type="ECO:0000313" key="5">
    <source>
        <dbReference type="Proteomes" id="UP001159427"/>
    </source>
</evidence>
<dbReference type="Pfam" id="PF02140">
    <property type="entry name" value="SUEL_Lectin"/>
    <property type="match status" value="1"/>
</dbReference>
<dbReference type="CDD" id="cd22829">
    <property type="entry name" value="Gal_Rha_Lectin_EVA1_EVA1C_rpt2"/>
    <property type="match status" value="1"/>
</dbReference>
<feature type="region of interest" description="Disordered" evidence="1">
    <location>
        <begin position="630"/>
        <end position="655"/>
    </location>
</feature>
<feature type="compositionally biased region" description="Polar residues" evidence="1">
    <location>
        <begin position="637"/>
        <end position="655"/>
    </location>
</feature>
<feature type="region of interest" description="Disordered" evidence="1">
    <location>
        <begin position="440"/>
        <end position="481"/>
    </location>
</feature>
<evidence type="ECO:0000256" key="2">
    <source>
        <dbReference type="SAM" id="Phobius"/>
    </source>
</evidence>
<protein>
    <recommendedName>
        <fullName evidence="3">SUEL-type lectin domain-containing protein</fullName>
    </recommendedName>
</protein>
<dbReference type="PROSITE" id="PS50228">
    <property type="entry name" value="SUEL_LECTIN"/>
    <property type="match status" value="1"/>
</dbReference>